<evidence type="ECO:0000313" key="3">
    <source>
        <dbReference type="Proteomes" id="UP000074108"/>
    </source>
</evidence>
<name>A0A147K800_9BACI</name>
<dbReference type="Proteomes" id="UP000074108">
    <property type="component" value="Unassembled WGS sequence"/>
</dbReference>
<accession>A0A147K800</accession>
<feature type="coiled-coil region" evidence="1">
    <location>
        <begin position="28"/>
        <end position="85"/>
    </location>
</feature>
<evidence type="ECO:0000313" key="2">
    <source>
        <dbReference type="EMBL" id="KUP06197.1"/>
    </source>
</evidence>
<dbReference type="RefSeq" id="WP_059351236.1">
    <property type="nucleotide sequence ID" value="NZ_LDYG01000030.1"/>
</dbReference>
<sequence>MMKKQMTNEMELKVKEVIETRDAVYSFLEEIEAVVAEGKDAVSQLEQELVAKQEALSACTDIGEARLAKNEIKALEEDLELQIAVNDGKAKAMRSELEDIVESFFKVHKSAVFMYGAVDDFYLINTSLASLKEDKETLSGFTGSLNGSFSAVRNILLDTEIVANADQNKTYRGTHLGQRHQNTKLNDFDYHIRPYANQLRSAGIIK</sequence>
<gene>
    <name evidence="2" type="ORF">Q75_09715</name>
</gene>
<comment type="caution">
    <text evidence="2">The sequence shown here is derived from an EMBL/GenBank/DDBJ whole genome shotgun (WGS) entry which is preliminary data.</text>
</comment>
<keyword evidence="1" id="KW-0175">Coiled coil</keyword>
<organism evidence="2 3">
    <name type="scientific">Bacillus coahuilensis p1.1.43</name>
    <dbReference type="NCBI Taxonomy" id="1150625"/>
    <lineage>
        <taxon>Bacteria</taxon>
        <taxon>Bacillati</taxon>
        <taxon>Bacillota</taxon>
        <taxon>Bacilli</taxon>
        <taxon>Bacillales</taxon>
        <taxon>Bacillaceae</taxon>
        <taxon>Bacillus</taxon>
    </lineage>
</organism>
<keyword evidence="3" id="KW-1185">Reference proteome</keyword>
<dbReference type="AlphaFoldDB" id="A0A147K800"/>
<dbReference type="PATRIC" id="fig|1150625.3.peg.2068"/>
<dbReference type="EMBL" id="LDYG01000030">
    <property type="protein sequence ID" value="KUP06197.1"/>
    <property type="molecule type" value="Genomic_DNA"/>
</dbReference>
<reference evidence="2 3" key="1">
    <citation type="journal article" date="2016" name="Front. Microbiol.">
        <title>Microevolution Analysis of Bacillus coahuilensis Unveils Differences in Phosphorus Acquisition Strategies and Their Regulation.</title>
        <authorList>
            <person name="Gomez-Lunar Z."/>
            <person name="Hernandez-Gonzalez I."/>
            <person name="Rodriguez-Torres M.D."/>
            <person name="Souza V."/>
            <person name="Olmedo-Alvarez G."/>
        </authorList>
    </citation>
    <scope>NUCLEOTIDE SEQUENCE [LARGE SCALE GENOMIC DNA]</scope>
    <source>
        <strain evidence="3">p1.1.43</strain>
    </source>
</reference>
<dbReference type="OrthoDB" id="2880582at2"/>
<protein>
    <submittedName>
        <fullName evidence="2">Uncharacterized protein</fullName>
    </submittedName>
</protein>
<dbReference type="STRING" id="1150625.Q75_09715"/>
<proteinExistence type="predicted"/>
<evidence type="ECO:0000256" key="1">
    <source>
        <dbReference type="SAM" id="Coils"/>
    </source>
</evidence>